<evidence type="ECO:0000313" key="1">
    <source>
        <dbReference type="EMBL" id="RAR49105.1"/>
    </source>
</evidence>
<dbReference type="SUPFAM" id="SSF55729">
    <property type="entry name" value="Acyl-CoA N-acyltransferases (Nat)"/>
    <property type="match status" value="1"/>
</dbReference>
<protein>
    <recommendedName>
        <fullName evidence="3">Acetyltransferase (GNAT) family protein</fullName>
    </recommendedName>
</protein>
<dbReference type="EMBL" id="QLSV01000004">
    <property type="protein sequence ID" value="RAR49105.1"/>
    <property type="molecule type" value="Genomic_DNA"/>
</dbReference>
<dbReference type="Proteomes" id="UP000249518">
    <property type="component" value="Unassembled WGS sequence"/>
</dbReference>
<keyword evidence="2" id="KW-1185">Reference proteome</keyword>
<dbReference type="Gene3D" id="3.40.630.30">
    <property type="match status" value="1"/>
</dbReference>
<dbReference type="RefSeq" id="WP_112085553.1">
    <property type="nucleotide sequence ID" value="NZ_QLSV01000004.1"/>
</dbReference>
<dbReference type="AlphaFoldDB" id="A0A328WUX6"/>
<dbReference type="InterPro" id="IPR016181">
    <property type="entry name" value="Acyl_CoA_acyltransferase"/>
</dbReference>
<accession>A0A328WUX6</accession>
<reference evidence="1 2" key="1">
    <citation type="submission" date="2018-06" db="EMBL/GenBank/DDBJ databases">
        <title>Genomic Encyclopedia of Type Strains, Phase III (KMG-III): the genomes of soil and plant-associated and newly described type strains.</title>
        <authorList>
            <person name="Whitman W."/>
        </authorList>
    </citation>
    <scope>NUCLEOTIDE SEQUENCE [LARGE SCALE GENOMIC DNA]</scope>
    <source>
        <strain evidence="1 2">CGMCC 1.12504</strain>
    </source>
</reference>
<dbReference type="OrthoDB" id="9808687at2"/>
<evidence type="ECO:0000313" key="2">
    <source>
        <dbReference type="Proteomes" id="UP000249518"/>
    </source>
</evidence>
<sequence>MQNYTIRKYISADYLAWNDFINQAKNATFLFHRDFMEYHQNRFEDYSLIVEDHKGWVAVLPANRAGDEVFSHQGLTYGGLIYKEGLKLEKVIFIFKSLINELYKTNVSRLILKEIPMIYCDFLSDEVKYILFLTEAKLIRRDTLAVIDLSTEIFFAKDRKEGVKRGKKNKLIVKEENDFSAFWNAILIPNLKNKYNASPVHTVEEIAFLKSKFPSNIRQFNIYKENELIGGTTIFESKNVAHSQYISANSSKNDLGTLDFLHHFLITDVFKDKRYFDFGISNEEQGKKLNGGLSYWKESFGAHILTQDFYEVQTKNYTKLEQVIL</sequence>
<name>A0A328WUX6_9FLAO</name>
<comment type="caution">
    <text evidence="1">The sequence shown here is derived from an EMBL/GenBank/DDBJ whole genome shotgun (WGS) entry which is preliminary data.</text>
</comment>
<organism evidence="1 2">
    <name type="scientific">Flavobacterium lacus</name>
    <dbReference type="NCBI Taxonomy" id="1353778"/>
    <lineage>
        <taxon>Bacteria</taxon>
        <taxon>Pseudomonadati</taxon>
        <taxon>Bacteroidota</taxon>
        <taxon>Flavobacteriia</taxon>
        <taxon>Flavobacteriales</taxon>
        <taxon>Flavobacteriaceae</taxon>
        <taxon>Flavobacterium</taxon>
    </lineage>
</organism>
<proteinExistence type="predicted"/>
<evidence type="ECO:0008006" key="3">
    <source>
        <dbReference type="Google" id="ProtNLM"/>
    </source>
</evidence>
<gene>
    <name evidence="1" type="ORF">B0I10_104250</name>
</gene>